<keyword evidence="2" id="KW-0472">Membrane</keyword>
<protein>
    <submittedName>
        <fullName evidence="3">Uncharacterized protein</fullName>
    </submittedName>
</protein>
<keyword evidence="2" id="KW-0812">Transmembrane</keyword>
<feature type="transmembrane region" description="Helical" evidence="2">
    <location>
        <begin position="6"/>
        <end position="23"/>
    </location>
</feature>
<gene>
    <name evidence="3" type="ORF">FN846DRAFT_178287</name>
</gene>
<keyword evidence="2" id="KW-1133">Transmembrane helix</keyword>
<keyword evidence="4" id="KW-1185">Reference proteome</keyword>
<name>A0A5J5EQI3_9PEZI</name>
<dbReference type="EMBL" id="VXIS01000169">
    <property type="protein sequence ID" value="KAA8899261.1"/>
    <property type="molecule type" value="Genomic_DNA"/>
</dbReference>
<evidence type="ECO:0000256" key="1">
    <source>
        <dbReference type="SAM" id="MobiDB-lite"/>
    </source>
</evidence>
<proteinExistence type="predicted"/>
<dbReference type="InParanoid" id="A0A5J5EQI3"/>
<evidence type="ECO:0000313" key="3">
    <source>
        <dbReference type="EMBL" id="KAA8899261.1"/>
    </source>
</evidence>
<reference evidence="3 4" key="1">
    <citation type="submission" date="2019-09" db="EMBL/GenBank/DDBJ databases">
        <title>Draft genome of the ectomycorrhizal ascomycete Sphaerosporella brunnea.</title>
        <authorList>
            <consortium name="DOE Joint Genome Institute"/>
            <person name="Benucci G.M."/>
            <person name="Marozzi G."/>
            <person name="Antonielli L."/>
            <person name="Sanchez S."/>
            <person name="Marco P."/>
            <person name="Wang X."/>
            <person name="Falini L.B."/>
            <person name="Barry K."/>
            <person name="Haridas S."/>
            <person name="Lipzen A."/>
            <person name="Labutti K."/>
            <person name="Grigoriev I.V."/>
            <person name="Murat C."/>
            <person name="Martin F."/>
            <person name="Albertini E."/>
            <person name="Donnini D."/>
            <person name="Bonito G."/>
        </authorList>
    </citation>
    <scope>NUCLEOTIDE SEQUENCE [LARGE SCALE GENOMIC DNA]</scope>
    <source>
        <strain evidence="3 4">Sb_GMNB300</strain>
    </source>
</reference>
<dbReference type="AlphaFoldDB" id="A0A5J5EQI3"/>
<sequence>MTSLVRYYFCPLNFFCSFAFLIPDLSLPLTNPKNPTPPYLYPCAALMQCYATHPNKRNENPSLRYNPTVNTASAHHTQ</sequence>
<evidence type="ECO:0000313" key="4">
    <source>
        <dbReference type="Proteomes" id="UP000326924"/>
    </source>
</evidence>
<feature type="region of interest" description="Disordered" evidence="1">
    <location>
        <begin position="57"/>
        <end position="78"/>
    </location>
</feature>
<comment type="caution">
    <text evidence="3">The sequence shown here is derived from an EMBL/GenBank/DDBJ whole genome shotgun (WGS) entry which is preliminary data.</text>
</comment>
<evidence type="ECO:0000256" key="2">
    <source>
        <dbReference type="SAM" id="Phobius"/>
    </source>
</evidence>
<feature type="compositionally biased region" description="Polar residues" evidence="1">
    <location>
        <begin position="60"/>
        <end position="78"/>
    </location>
</feature>
<organism evidence="3 4">
    <name type="scientific">Sphaerosporella brunnea</name>
    <dbReference type="NCBI Taxonomy" id="1250544"/>
    <lineage>
        <taxon>Eukaryota</taxon>
        <taxon>Fungi</taxon>
        <taxon>Dikarya</taxon>
        <taxon>Ascomycota</taxon>
        <taxon>Pezizomycotina</taxon>
        <taxon>Pezizomycetes</taxon>
        <taxon>Pezizales</taxon>
        <taxon>Pyronemataceae</taxon>
        <taxon>Sphaerosporella</taxon>
    </lineage>
</organism>
<dbReference type="Proteomes" id="UP000326924">
    <property type="component" value="Unassembled WGS sequence"/>
</dbReference>
<accession>A0A5J5EQI3</accession>